<proteinExistence type="predicted"/>
<accession>A0A176TFT6</accession>
<organism evidence="2 3">
    <name type="scientific">Polaribacter atrinae</name>
    <dbReference type="NCBI Taxonomy" id="1333662"/>
    <lineage>
        <taxon>Bacteria</taxon>
        <taxon>Pseudomonadati</taxon>
        <taxon>Bacteroidota</taxon>
        <taxon>Flavobacteriia</taxon>
        <taxon>Flavobacteriales</taxon>
        <taxon>Flavobacteriaceae</taxon>
    </lineage>
</organism>
<evidence type="ECO:0000313" key="3">
    <source>
        <dbReference type="Proteomes" id="UP000076923"/>
    </source>
</evidence>
<keyword evidence="1" id="KW-0472">Membrane</keyword>
<comment type="caution">
    <text evidence="2">The sequence shown here is derived from an EMBL/GenBank/DDBJ whole genome shotgun (WGS) entry which is preliminary data.</text>
</comment>
<reference evidence="2 3" key="1">
    <citation type="submission" date="2016-02" db="EMBL/GenBank/DDBJ databases">
        <title>Draft genome sequence of Polaribacter atrinae KACC17473.</title>
        <authorList>
            <person name="Shin S.-K."/>
            <person name="Yi H."/>
        </authorList>
    </citation>
    <scope>NUCLEOTIDE SEQUENCE [LARGE SCALE GENOMIC DNA]</scope>
    <source>
        <strain evidence="2 3">KACC 17473</strain>
    </source>
</reference>
<keyword evidence="1" id="KW-1133">Transmembrane helix</keyword>
<feature type="transmembrane region" description="Helical" evidence="1">
    <location>
        <begin position="30"/>
        <end position="49"/>
    </location>
</feature>
<gene>
    <name evidence="2" type="ORF">LPB303_03005</name>
</gene>
<protein>
    <submittedName>
        <fullName evidence="2">Uncharacterized protein</fullName>
    </submittedName>
</protein>
<feature type="transmembrane region" description="Helical" evidence="1">
    <location>
        <begin position="7"/>
        <end position="24"/>
    </location>
</feature>
<keyword evidence="3" id="KW-1185">Reference proteome</keyword>
<evidence type="ECO:0000313" key="2">
    <source>
        <dbReference type="EMBL" id="OAD46511.1"/>
    </source>
</evidence>
<dbReference type="EMBL" id="LVWE01000003">
    <property type="protein sequence ID" value="OAD46511.1"/>
    <property type="molecule type" value="Genomic_DNA"/>
</dbReference>
<dbReference type="RefSeq" id="WP_068447949.1">
    <property type="nucleotide sequence ID" value="NZ_CANKUV010000002.1"/>
</dbReference>
<keyword evidence="1" id="KW-0812">Transmembrane</keyword>
<evidence type="ECO:0000256" key="1">
    <source>
        <dbReference type="SAM" id="Phobius"/>
    </source>
</evidence>
<name>A0A176TFT6_9FLAO</name>
<sequence>MKNNKGINLFVVGMALSTLGMTFLADYKTLQYSAMILGLLIMIYSVFVIDKLKKNQTKK</sequence>
<dbReference type="AlphaFoldDB" id="A0A176TFT6"/>
<dbReference type="OrthoDB" id="1452343at2"/>
<dbReference type="Proteomes" id="UP000076923">
    <property type="component" value="Unassembled WGS sequence"/>
</dbReference>